<protein>
    <submittedName>
        <fullName evidence="1">DUF4280 domain-containing protein</fullName>
    </submittedName>
</protein>
<comment type="caution">
    <text evidence="1">The sequence shown here is derived from an EMBL/GenBank/DDBJ whole genome shotgun (WGS) entry which is preliminary data.</text>
</comment>
<reference evidence="1 2" key="1">
    <citation type="submission" date="2018-08" db="EMBL/GenBank/DDBJ databases">
        <title>A genome reference for cultivated species of the human gut microbiota.</title>
        <authorList>
            <person name="Zou Y."/>
            <person name="Xue W."/>
            <person name="Luo G."/>
        </authorList>
    </citation>
    <scope>NUCLEOTIDE SEQUENCE [LARGE SCALE GENOMIC DNA]</scope>
    <source>
        <strain evidence="1 2">AM42-1AC</strain>
    </source>
</reference>
<evidence type="ECO:0000313" key="2">
    <source>
        <dbReference type="Proteomes" id="UP000283492"/>
    </source>
</evidence>
<dbReference type="Proteomes" id="UP000283492">
    <property type="component" value="Unassembled WGS sequence"/>
</dbReference>
<dbReference type="AlphaFoldDB" id="A0A3R6GU97"/>
<feature type="non-terminal residue" evidence="1">
    <location>
        <position position="1"/>
    </location>
</feature>
<evidence type="ECO:0000313" key="1">
    <source>
        <dbReference type="EMBL" id="RHA82394.1"/>
    </source>
</evidence>
<gene>
    <name evidence="1" type="ORF">DW914_18350</name>
</gene>
<sequence>LTQRSFLVCAYGGLIEPISSGQEEE</sequence>
<proteinExistence type="predicted"/>
<organism evidence="1 2">
    <name type="scientific">Roseburia inulinivorans</name>
    <dbReference type="NCBI Taxonomy" id="360807"/>
    <lineage>
        <taxon>Bacteria</taxon>
        <taxon>Bacillati</taxon>
        <taxon>Bacillota</taxon>
        <taxon>Clostridia</taxon>
        <taxon>Lachnospirales</taxon>
        <taxon>Lachnospiraceae</taxon>
        <taxon>Roseburia</taxon>
    </lineage>
</organism>
<name>A0A3R6GU97_9FIRM</name>
<dbReference type="EMBL" id="QSFX01000057">
    <property type="protein sequence ID" value="RHA82394.1"/>
    <property type="molecule type" value="Genomic_DNA"/>
</dbReference>
<accession>A0A3R6GU97</accession>